<feature type="region of interest" description="Disordered" evidence="1">
    <location>
        <begin position="44"/>
        <end position="64"/>
    </location>
</feature>
<accession>A0ABY5LR33</accession>
<organism evidence="2 3">
    <name type="scientific">Dolichospermum heterosporum TAC447</name>
    <dbReference type="NCBI Taxonomy" id="747523"/>
    <lineage>
        <taxon>Bacteria</taxon>
        <taxon>Bacillati</taxon>
        <taxon>Cyanobacteriota</taxon>
        <taxon>Cyanophyceae</taxon>
        <taxon>Nostocales</taxon>
        <taxon>Aphanizomenonaceae</taxon>
        <taxon>Dolichospermum</taxon>
        <taxon>Dolichospermum heterosporum</taxon>
    </lineage>
</organism>
<evidence type="ECO:0000256" key="1">
    <source>
        <dbReference type="SAM" id="MobiDB-lite"/>
    </source>
</evidence>
<dbReference type="Proteomes" id="UP001057561">
    <property type="component" value="Chromosome"/>
</dbReference>
<evidence type="ECO:0000313" key="3">
    <source>
        <dbReference type="Proteomes" id="UP001057561"/>
    </source>
</evidence>
<evidence type="ECO:0008006" key="4">
    <source>
        <dbReference type="Google" id="ProtNLM"/>
    </source>
</evidence>
<name>A0ABY5LR33_9CYAN</name>
<protein>
    <recommendedName>
        <fullName evidence="4">Bacteriocin</fullName>
    </recommendedName>
</protein>
<keyword evidence="3" id="KW-1185">Reference proteome</keyword>
<evidence type="ECO:0000313" key="2">
    <source>
        <dbReference type="EMBL" id="UUO13170.1"/>
    </source>
</evidence>
<proteinExistence type="predicted"/>
<gene>
    <name evidence="2" type="ORF">NG743_13740</name>
</gene>
<reference evidence="2" key="1">
    <citation type="submission" date="2022-06" db="EMBL/GenBank/DDBJ databases">
        <title>Nostosin G and Spiroidesin B from the Cyanobacterium Dolichospermum sp. NIES-1697.</title>
        <authorList>
            <person name="Phan C.-S."/>
            <person name="Mehjabin J.J."/>
            <person name="Anas A.R.J."/>
            <person name="Hayasaka M."/>
            <person name="Onoki R."/>
            <person name="Wang J."/>
            <person name="Umezawa T."/>
            <person name="Washio K."/>
            <person name="Morikawa M."/>
            <person name="Okino T."/>
        </authorList>
    </citation>
    <scope>NUCLEOTIDE SEQUENCE</scope>
    <source>
        <strain evidence="2">NIES-1697</strain>
    </source>
</reference>
<sequence length="64" mass="7392">MLNQDNKSTLLVELSAEEQQLLSGGCYQSLPPCCCKPKKCGKDYPKYDRPTPYFREDSYPERND</sequence>
<dbReference type="RefSeq" id="WP_027403329.1">
    <property type="nucleotide sequence ID" value="NZ_CP099464.1"/>
</dbReference>
<dbReference type="EMBL" id="CP099464">
    <property type="protein sequence ID" value="UUO13170.1"/>
    <property type="molecule type" value="Genomic_DNA"/>
</dbReference>